<keyword evidence="1" id="KW-1133">Transmembrane helix</keyword>
<feature type="transmembrane region" description="Helical" evidence="1">
    <location>
        <begin position="57"/>
        <end position="77"/>
    </location>
</feature>
<reference evidence="2 3" key="1">
    <citation type="journal article" date="2017" name="Genome Announc.">
        <title>Draft Genome Sequences of Salinivibrio proteolyticus, Salinivibrio sharmensis, Salinivibrio siamensis, Salinivibrio costicola subsp. alcaliphilus, Salinivibrio costicola subsp. vallismortis, and 29 New Isolates Belonging to the Genus Salinivibrio.</title>
        <authorList>
            <person name="Lopez-Hermoso C."/>
            <person name="de la Haba R.R."/>
            <person name="Sanchez-Porro C."/>
            <person name="Bayliss S.C."/>
            <person name="Feil E.J."/>
            <person name="Ventosa A."/>
        </authorList>
    </citation>
    <scope>NUCLEOTIDE SEQUENCE [LARGE SCALE GENOMIC DNA]</scope>
    <source>
        <strain evidence="2 3">IC202</strain>
    </source>
</reference>
<dbReference type="EMBL" id="MUEO01000095">
    <property type="protein sequence ID" value="OOE39373.1"/>
    <property type="molecule type" value="Genomic_DNA"/>
</dbReference>
<keyword evidence="1" id="KW-0472">Membrane</keyword>
<feature type="transmembrane region" description="Helical" evidence="1">
    <location>
        <begin position="83"/>
        <end position="107"/>
    </location>
</feature>
<gene>
    <name evidence="2" type="ORF">BZG09_16900</name>
</gene>
<dbReference type="Proteomes" id="UP000188726">
    <property type="component" value="Unassembled WGS sequence"/>
</dbReference>
<evidence type="ECO:0000313" key="3">
    <source>
        <dbReference type="Proteomes" id="UP000188726"/>
    </source>
</evidence>
<sequence>MITFTQLCGEELILLLFGNKYFESVEVFKILSLGVCGSFLLRQPFGILINVSGRPSFNLINGILVLISTVLLLYFLVPKYGVVGAAYSSAIMLWGSGLLSLLTYYLFVFKRLDP</sequence>
<organism evidence="2 3">
    <name type="scientific">Salinivibrio kushneri</name>
    <dbReference type="NCBI Taxonomy" id="1908198"/>
    <lineage>
        <taxon>Bacteria</taxon>
        <taxon>Pseudomonadati</taxon>
        <taxon>Pseudomonadota</taxon>
        <taxon>Gammaproteobacteria</taxon>
        <taxon>Vibrionales</taxon>
        <taxon>Vibrionaceae</taxon>
        <taxon>Salinivibrio</taxon>
    </lineage>
</organism>
<evidence type="ECO:0000256" key="1">
    <source>
        <dbReference type="SAM" id="Phobius"/>
    </source>
</evidence>
<proteinExistence type="predicted"/>
<dbReference type="AlphaFoldDB" id="A0AB36JWT1"/>
<accession>A0AB36JWT1</accession>
<keyword evidence="1" id="KW-0812">Transmembrane</keyword>
<evidence type="ECO:0000313" key="2">
    <source>
        <dbReference type="EMBL" id="OOE39373.1"/>
    </source>
</evidence>
<name>A0AB36JWT1_9GAMM</name>
<protein>
    <recommendedName>
        <fullName evidence="4">Polysaccharide biosynthesis protein C-terminal domain-containing protein</fullName>
    </recommendedName>
</protein>
<evidence type="ECO:0008006" key="4">
    <source>
        <dbReference type="Google" id="ProtNLM"/>
    </source>
</evidence>
<comment type="caution">
    <text evidence="2">The sequence shown here is derived from an EMBL/GenBank/DDBJ whole genome shotgun (WGS) entry which is preliminary data.</text>
</comment>